<dbReference type="PANTHER" id="PTHR31360:SF0">
    <property type="entry name" value="OIL BODY-ASSOCIATED PROTEIN 1B"/>
    <property type="match status" value="1"/>
</dbReference>
<evidence type="ECO:0008006" key="4">
    <source>
        <dbReference type="Google" id="ProtNLM"/>
    </source>
</evidence>
<evidence type="ECO:0000256" key="1">
    <source>
        <dbReference type="ARBA" id="ARBA00009740"/>
    </source>
</evidence>
<dbReference type="Proteomes" id="UP000030645">
    <property type="component" value="Unassembled WGS sequence"/>
</dbReference>
<evidence type="ECO:0000313" key="3">
    <source>
        <dbReference type="Proteomes" id="UP000030645"/>
    </source>
</evidence>
<protein>
    <recommendedName>
        <fullName evidence="4">Oil body-associated protein 1A</fullName>
    </recommendedName>
</protein>
<organism evidence="2 3">
    <name type="scientific">Morus notabilis</name>
    <dbReference type="NCBI Taxonomy" id="981085"/>
    <lineage>
        <taxon>Eukaryota</taxon>
        <taxon>Viridiplantae</taxon>
        <taxon>Streptophyta</taxon>
        <taxon>Embryophyta</taxon>
        <taxon>Tracheophyta</taxon>
        <taxon>Spermatophyta</taxon>
        <taxon>Magnoliopsida</taxon>
        <taxon>eudicotyledons</taxon>
        <taxon>Gunneridae</taxon>
        <taxon>Pentapetalae</taxon>
        <taxon>rosids</taxon>
        <taxon>fabids</taxon>
        <taxon>Rosales</taxon>
        <taxon>Moraceae</taxon>
        <taxon>Moreae</taxon>
        <taxon>Morus</taxon>
    </lineage>
</organism>
<proteinExistence type="inferred from homology"/>
<dbReference type="PANTHER" id="PTHR31360">
    <property type="match status" value="1"/>
</dbReference>
<dbReference type="Pfam" id="PF06884">
    <property type="entry name" value="DUF1264"/>
    <property type="match status" value="1"/>
</dbReference>
<gene>
    <name evidence="2" type="ORF">L484_010059</name>
</gene>
<evidence type="ECO:0000313" key="2">
    <source>
        <dbReference type="EMBL" id="EXB87080.1"/>
    </source>
</evidence>
<reference evidence="3" key="1">
    <citation type="submission" date="2013-01" db="EMBL/GenBank/DDBJ databases">
        <title>Draft Genome Sequence of a Mulberry Tree, Morus notabilis C.K. Schneid.</title>
        <authorList>
            <person name="He N."/>
            <person name="Zhao S."/>
        </authorList>
    </citation>
    <scope>NUCLEOTIDE SEQUENCE</scope>
</reference>
<dbReference type="AlphaFoldDB" id="W9RES7"/>
<dbReference type="eggNOG" id="ENOG502QR3B">
    <property type="taxonomic scope" value="Eukaryota"/>
</dbReference>
<dbReference type="KEGG" id="mnt:21393368"/>
<dbReference type="OrthoDB" id="1901244at2759"/>
<keyword evidence="3" id="KW-1185">Reference proteome</keyword>
<accession>W9RES7</accession>
<comment type="similarity">
    <text evidence="1">Belongs to the OBAP family.</text>
</comment>
<dbReference type="InterPro" id="IPR010686">
    <property type="entry name" value="OBAP-like"/>
</dbReference>
<sequence>MATKAPEVAGEPTQTGTALLETATAAIQGFGPINKIHQHLCAFHFYANDMTRQVEAHHFCAHQNEDMRQCLIYDSPDADARLIGIEYLVSERLFLTLPESEMPLWHSHEYEVKSGILFMPRIPGPIERQDMEKIVKTYGKTFHFWQVDRGDALPLGLPQLMMSFTRNGQLYDHLGKDAEKRFGVKFEEEREKRAYMKGPDLGIHPKANGERNGQKTELREVVVTRKPMAAESATRGFV</sequence>
<dbReference type="EMBL" id="KE344931">
    <property type="protein sequence ID" value="EXB87080.1"/>
    <property type="molecule type" value="Genomic_DNA"/>
</dbReference>
<name>W9RES7_9ROSA</name>